<keyword evidence="2" id="KW-0808">Transferase</keyword>
<evidence type="ECO:0000256" key="1">
    <source>
        <dbReference type="SAM" id="Phobius"/>
    </source>
</evidence>
<protein>
    <submittedName>
        <fullName evidence="2">S-adenosyl-L-methionine-dependent methyltransferase</fullName>
    </submittedName>
</protein>
<dbReference type="InterPro" id="IPR052356">
    <property type="entry name" value="Thiol_S-MT"/>
</dbReference>
<dbReference type="CDD" id="cd02440">
    <property type="entry name" value="AdoMet_MTases"/>
    <property type="match status" value="1"/>
</dbReference>
<dbReference type="EMBL" id="ML996086">
    <property type="protein sequence ID" value="KAF2152240.1"/>
    <property type="molecule type" value="Genomic_DNA"/>
</dbReference>
<keyword evidence="1" id="KW-1133">Transmembrane helix</keyword>
<organism evidence="2 3">
    <name type="scientific">Myriangium duriaei CBS 260.36</name>
    <dbReference type="NCBI Taxonomy" id="1168546"/>
    <lineage>
        <taxon>Eukaryota</taxon>
        <taxon>Fungi</taxon>
        <taxon>Dikarya</taxon>
        <taxon>Ascomycota</taxon>
        <taxon>Pezizomycotina</taxon>
        <taxon>Dothideomycetes</taxon>
        <taxon>Dothideomycetidae</taxon>
        <taxon>Myriangiales</taxon>
        <taxon>Myriangiaceae</taxon>
        <taxon>Myriangium</taxon>
    </lineage>
</organism>
<proteinExistence type="predicted"/>
<keyword evidence="1" id="KW-0472">Membrane</keyword>
<dbReference type="PANTHER" id="PTHR45036:SF1">
    <property type="entry name" value="METHYLTRANSFERASE LIKE 7A"/>
    <property type="match status" value="1"/>
</dbReference>
<keyword evidence="1" id="KW-0812">Transmembrane</keyword>
<dbReference type="AlphaFoldDB" id="A0A9P4J185"/>
<evidence type="ECO:0000313" key="2">
    <source>
        <dbReference type="EMBL" id="KAF2152240.1"/>
    </source>
</evidence>
<keyword evidence="3" id="KW-1185">Reference proteome</keyword>
<sequence>MLGPFDLLLPPTILICSALTLPFTVISLLASGRTGDLLNWGKLKHTWFRHLWGWFGPASKPLFAPDVRRLYDQARGTVLDIGPGSGIWMNELGVAARAGKIDKIYGVEPNVNFQKPLLAAAKQAGLQNIYQPVPAYVENLDKFGIEKGSVDTIITVHVLCSVGPQLEQITHDLYQYLKPGGQWLVYEHVGSGRTLARSWQRIVNVVWPHLLDGCDLTRNTQSILKKAGDWEIVSLNMDPKDGYFEALPHCVGRLQKST</sequence>
<reference evidence="2" key="1">
    <citation type="journal article" date="2020" name="Stud. Mycol.">
        <title>101 Dothideomycetes genomes: a test case for predicting lifestyles and emergence of pathogens.</title>
        <authorList>
            <person name="Haridas S."/>
            <person name="Albert R."/>
            <person name="Binder M."/>
            <person name="Bloem J."/>
            <person name="Labutti K."/>
            <person name="Salamov A."/>
            <person name="Andreopoulos B."/>
            <person name="Baker S."/>
            <person name="Barry K."/>
            <person name="Bills G."/>
            <person name="Bluhm B."/>
            <person name="Cannon C."/>
            <person name="Castanera R."/>
            <person name="Culley D."/>
            <person name="Daum C."/>
            <person name="Ezra D."/>
            <person name="Gonzalez J."/>
            <person name="Henrissat B."/>
            <person name="Kuo A."/>
            <person name="Liang C."/>
            <person name="Lipzen A."/>
            <person name="Lutzoni F."/>
            <person name="Magnuson J."/>
            <person name="Mondo S."/>
            <person name="Nolan M."/>
            <person name="Ohm R."/>
            <person name="Pangilinan J."/>
            <person name="Park H.-J."/>
            <person name="Ramirez L."/>
            <person name="Alfaro M."/>
            <person name="Sun H."/>
            <person name="Tritt A."/>
            <person name="Yoshinaga Y."/>
            <person name="Zwiers L.-H."/>
            <person name="Turgeon B."/>
            <person name="Goodwin S."/>
            <person name="Spatafora J."/>
            <person name="Crous P."/>
            <person name="Grigoriev I."/>
        </authorList>
    </citation>
    <scope>NUCLEOTIDE SEQUENCE</scope>
    <source>
        <strain evidence="2">CBS 260.36</strain>
    </source>
</reference>
<dbReference type="InterPro" id="IPR029063">
    <property type="entry name" value="SAM-dependent_MTases_sf"/>
</dbReference>
<dbReference type="SUPFAM" id="SSF53335">
    <property type="entry name" value="S-adenosyl-L-methionine-dependent methyltransferases"/>
    <property type="match status" value="1"/>
</dbReference>
<dbReference type="Gene3D" id="3.40.50.150">
    <property type="entry name" value="Vaccinia Virus protein VP39"/>
    <property type="match status" value="1"/>
</dbReference>
<keyword evidence="2" id="KW-0489">Methyltransferase</keyword>
<name>A0A9P4J185_9PEZI</name>
<dbReference type="Proteomes" id="UP000799439">
    <property type="component" value="Unassembled WGS sequence"/>
</dbReference>
<dbReference type="Pfam" id="PF13489">
    <property type="entry name" value="Methyltransf_23"/>
    <property type="match status" value="1"/>
</dbReference>
<dbReference type="GO" id="GO:0008168">
    <property type="term" value="F:methyltransferase activity"/>
    <property type="evidence" value="ECO:0007669"/>
    <property type="project" value="UniProtKB-KW"/>
</dbReference>
<feature type="transmembrane region" description="Helical" evidence="1">
    <location>
        <begin position="12"/>
        <end position="30"/>
    </location>
</feature>
<dbReference type="PANTHER" id="PTHR45036">
    <property type="entry name" value="METHYLTRANSFERASE LIKE 7B"/>
    <property type="match status" value="1"/>
</dbReference>
<dbReference type="GO" id="GO:0032259">
    <property type="term" value="P:methylation"/>
    <property type="evidence" value="ECO:0007669"/>
    <property type="project" value="UniProtKB-KW"/>
</dbReference>
<accession>A0A9P4J185</accession>
<gene>
    <name evidence="2" type="ORF">K461DRAFT_278454</name>
</gene>
<dbReference type="OrthoDB" id="540004at2759"/>
<evidence type="ECO:0000313" key="3">
    <source>
        <dbReference type="Proteomes" id="UP000799439"/>
    </source>
</evidence>
<comment type="caution">
    <text evidence="2">The sequence shown here is derived from an EMBL/GenBank/DDBJ whole genome shotgun (WGS) entry which is preliminary data.</text>
</comment>